<evidence type="ECO:0000256" key="1">
    <source>
        <dbReference type="ARBA" id="ARBA00008279"/>
    </source>
</evidence>
<dbReference type="FunFam" id="3.40.50.300:FF:000040">
    <property type="entry name" value="GTPase Der"/>
    <property type="match status" value="1"/>
</dbReference>
<dbReference type="NCBIfam" id="TIGR03594">
    <property type="entry name" value="GTPase_EngA"/>
    <property type="match status" value="1"/>
</dbReference>
<dbReference type="InterPro" id="IPR016484">
    <property type="entry name" value="GTPase_Der"/>
</dbReference>
<dbReference type="HAMAP" id="MF_00195">
    <property type="entry name" value="GTPase_Der"/>
    <property type="match status" value="1"/>
</dbReference>
<dbReference type="InterPro" id="IPR006073">
    <property type="entry name" value="GTP-bd"/>
</dbReference>
<evidence type="ECO:0000256" key="5">
    <source>
        <dbReference type="ARBA" id="ARBA00022741"/>
    </source>
</evidence>
<dbReference type="GO" id="GO:0005525">
    <property type="term" value="F:GTP binding"/>
    <property type="evidence" value="ECO:0007669"/>
    <property type="project" value="UniProtKB-KW"/>
</dbReference>
<feature type="non-terminal residue" evidence="9">
    <location>
        <position position="393"/>
    </location>
</feature>
<organism evidence="9">
    <name type="scientific">marine metagenome</name>
    <dbReference type="NCBI Taxonomy" id="408172"/>
    <lineage>
        <taxon>unclassified sequences</taxon>
        <taxon>metagenomes</taxon>
        <taxon>ecological metagenomes</taxon>
    </lineage>
</organism>
<gene>
    <name evidence="9" type="ORF">METZ01_LOCUS177270</name>
</gene>
<dbReference type="Pfam" id="PF14714">
    <property type="entry name" value="KH_dom-like"/>
    <property type="match status" value="1"/>
</dbReference>
<keyword evidence="5" id="KW-0547">Nucleotide-binding</keyword>
<evidence type="ECO:0000256" key="7">
    <source>
        <dbReference type="ARBA" id="ARBA00032345"/>
    </source>
</evidence>
<dbReference type="PIRSF" id="PIRSF006485">
    <property type="entry name" value="GTP-binding_EngA"/>
    <property type="match status" value="1"/>
</dbReference>
<dbReference type="SUPFAM" id="SSF52540">
    <property type="entry name" value="P-loop containing nucleoside triphosphate hydrolases"/>
    <property type="match status" value="2"/>
</dbReference>
<dbReference type="GO" id="GO:0042254">
    <property type="term" value="P:ribosome biogenesis"/>
    <property type="evidence" value="ECO:0007669"/>
    <property type="project" value="UniProtKB-KW"/>
</dbReference>
<evidence type="ECO:0000313" key="9">
    <source>
        <dbReference type="EMBL" id="SVB24416.1"/>
    </source>
</evidence>
<dbReference type="Gene3D" id="3.40.50.300">
    <property type="entry name" value="P-loop containing nucleotide triphosphate hydrolases"/>
    <property type="match status" value="2"/>
</dbReference>
<dbReference type="Gene3D" id="3.30.300.20">
    <property type="match status" value="1"/>
</dbReference>
<evidence type="ECO:0000259" key="8">
    <source>
        <dbReference type="PROSITE" id="PS51712"/>
    </source>
</evidence>
<dbReference type="GO" id="GO:0043022">
    <property type="term" value="F:ribosome binding"/>
    <property type="evidence" value="ECO:0007669"/>
    <property type="project" value="TreeGrafter"/>
</dbReference>
<evidence type="ECO:0000256" key="6">
    <source>
        <dbReference type="ARBA" id="ARBA00023134"/>
    </source>
</evidence>
<dbReference type="InterPro" id="IPR005225">
    <property type="entry name" value="Small_GTP-bd"/>
</dbReference>
<keyword evidence="4" id="KW-0677">Repeat</keyword>
<feature type="domain" description="EngA-type G" evidence="8">
    <location>
        <begin position="173"/>
        <end position="349"/>
    </location>
</feature>
<dbReference type="PRINTS" id="PR00326">
    <property type="entry name" value="GTP1OBG"/>
</dbReference>
<dbReference type="InterPro" id="IPR015946">
    <property type="entry name" value="KH_dom-like_a/b"/>
</dbReference>
<comment type="similarity">
    <text evidence="1">Belongs to the TRAFAC class TrmE-Era-EngA-EngB-Septin-like GTPase superfamily. EngA (Der) GTPase family.</text>
</comment>
<evidence type="ECO:0000256" key="4">
    <source>
        <dbReference type="ARBA" id="ARBA00022737"/>
    </source>
</evidence>
<proteinExistence type="inferred from homology"/>
<dbReference type="InterPro" id="IPR031166">
    <property type="entry name" value="G_ENGA"/>
</dbReference>
<keyword evidence="3" id="KW-0690">Ribosome biogenesis</keyword>
<dbReference type="PANTHER" id="PTHR43834">
    <property type="entry name" value="GTPASE DER"/>
    <property type="match status" value="1"/>
</dbReference>
<dbReference type="PANTHER" id="PTHR43834:SF6">
    <property type="entry name" value="GTPASE DER"/>
    <property type="match status" value="1"/>
</dbReference>
<feature type="domain" description="EngA-type G" evidence="8">
    <location>
        <begin position="1"/>
        <end position="164"/>
    </location>
</feature>
<reference evidence="9" key="1">
    <citation type="submission" date="2018-05" db="EMBL/GenBank/DDBJ databases">
        <authorList>
            <person name="Lanie J.A."/>
            <person name="Ng W.-L."/>
            <person name="Kazmierczak K.M."/>
            <person name="Andrzejewski T.M."/>
            <person name="Davidsen T.M."/>
            <person name="Wayne K.J."/>
            <person name="Tettelin H."/>
            <person name="Glass J.I."/>
            <person name="Rusch D."/>
            <person name="Podicherti R."/>
            <person name="Tsui H.-C.T."/>
            <person name="Winkler M.E."/>
        </authorList>
    </citation>
    <scope>NUCLEOTIDE SEQUENCE</scope>
</reference>
<dbReference type="NCBIfam" id="TIGR00231">
    <property type="entry name" value="small_GTP"/>
    <property type="match status" value="2"/>
</dbReference>
<dbReference type="CDD" id="cd01895">
    <property type="entry name" value="EngA2"/>
    <property type="match status" value="1"/>
</dbReference>
<dbReference type="InterPro" id="IPR027417">
    <property type="entry name" value="P-loop_NTPase"/>
</dbReference>
<dbReference type="CDD" id="cd01894">
    <property type="entry name" value="EngA1"/>
    <property type="match status" value="1"/>
</dbReference>
<dbReference type="PROSITE" id="PS51712">
    <property type="entry name" value="G_ENGA"/>
    <property type="match status" value="2"/>
</dbReference>
<keyword evidence="6" id="KW-0342">GTP-binding</keyword>
<evidence type="ECO:0000256" key="3">
    <source>
        <dbReference type="ARBA" id="ARBA00022517"/>
    </source>
</evidence>
<dbReference type="FunFam" id="3.40.50.300:FF:000057">
    <property type="entry name" value="GTPase Der"/>
    <property type="match status" value="1"/>
</dbReference>
<accession>A0A382CEB2</accession>
<dbReference type="AlphaFoldDB" id="A0A382CEB2"/>
<feature type="non-terminal residue" evidence="9">
    <location>
        <position position="1"/>
    </location>
</feature>
<dbReference type="Pfam" id="PF01926">
    <property type="entry name" value="MMR_HSR1"/>
    <property type="match status" value="2"/>
</dbReference>
<sequence length="393" mass="43580">VVAVVGRPNVGKSTFFNRVIGKRVAIVDDRPGVTRDRNFAKADWAGRDFFIVDTGGMLGDSDEALDRAVRAQALAAVEQADVILLLVDGREGLHPLDEIIGDLLRKAGKPLILVANKLDNLPWEEGHHDFWSLGMGQPIPVSALSGKGSGDLLDKVLEMFPEPLEESVPEDQIRVAVVGKPNVGKSSLVNRLIGEERVVVSDKPGTTRDPVDTLLRYHGVSLVFIDTAGLRRQTKVKDSIEYYSSLRTDRAVYGSDVCIVLVDATEDDLHAQDVRIARSAWEAGKGVILLANKWDLVEKDTMTGPEWEKKVRERVPFLQWVPIVFTSALTGQRIRRSLDLIIEVDGERRRRIETHEVNDVLGELVARQPPPHHRGRRVKLKYATQAAVAPPTF</sequence>
<dbReference type="InterPro" id="IPR032859">
    <property type="entry name" value="KH_dom-like"/>
</dbReference>
<evidence type="ECO:0000256" key="2">
    <source>
        <dbReference type="ARBA" id="ARBA00020953"/>
    </source>
</evidence>
<protein>
    <recommendedName>
        <fullName evidence="2">GTPase Der</fullName>
    </recommendedName>
    <alternativeName>
        <fullName evidence="7">GTP-binding protein EngA</fullName>
    </alternativeName>
</protein>
<name>A0A382CEB2_9ZZZZ</name>
<dbReference type="EMBL" id="UINC01034102">
    <property type="protein sequence ID" value="SVB24416.1"/>
    <property type="molecule type" value="Genomic_DNA"/>
</dbReference>